<name>A0A5B7HSJ4_PORTR</name>
<evidence type="ECO:0000313" key="1">
    <source>
        <dbReference type="EMBL" id="MPC73093.1"/>
    </source>
</evidence>
<dbReference type="Proteomes" id="UP000324222">
    <property type="component" value="Unassembled WGS sequence"/>
</dbReference>
<organism evidence="1 2">
    <name type="scientific">Portunus trituberculatus</name>
    <name type="common">Swimming crab</name>
    <name type="synonym">Neptunus trituberculatus</name>
    <dbReference type="NCBI Taxonomy" id="210409"/>
    <lineage>
        <taxon>Eukaryota</taxon>
        <taxon>Metazoa</taxon>
        <taxon>Ecdysozoa</taxon>
        <taxon>Arthropoda</taxon>
        <taxon>Crustacea</taxon>
        <taxon>Multicrustacea</taxon>
        <taxon>Malacostraca</taxon>
        <taxon>Eumalacostraca</taxon>
        <taxon>Eucarida</taxon>
        <taxon>Decapoda</taxon>
        <taxon>Pleocyemata</taxon>
        <taxon>Brachyura</taxon>
        <taxon>Eubrachyura</taxon>
        <taxon>Portunoidea</taxon>
        <taxon>Portunidae</taxon>
        <taxon>Portuninae</taxon>
        <taxon>Portunus</taxon>
    </lineage>
</organism>
<accession>A0A5B7HSJ4</accession>
<reference evidence="1 2" key="1">
    <citation type="submission" date="2019-05" db="EMBL/GenBank/DDBJ databases">
        <title>Another draft genome of Portunus trituberculatus and its Hox gene families provides insights of decapod evolution.</title>
        <authorList>
            <person name="Jeong J.-H."/>
            <person name="Song I."/>
            <person name="Kim S."/>
            <person name="Choi T."/>
            <person name="Kim D."/>
            <person name="Ryu S."/>
            <person name="Kim W."/>
        </authorList>
    </citation>
    <scope>NUCLEOTIDE SEQUENCE [LARGE SCALE GENOMIC DNA]</scope>
    <source>
        <tissue evidence="1">Muscle</tissue>
    </source>
</reference>
<dbReference type="EMBL" id="VSRR010036069">
    <property type="protein sequence ID" value="MPC73093.1"/>
    <property type="molecule type" value="Genomic_DNA"/>
</dbReference>
<keyword evidence="2" id="KW-1185">Reference proteome</keyword>
<sequence>METSHGTEGVKHPAPLNHTIAWLVWQCGSVVHVRPPSCTTMLSPRDRCSDEEEKGLCVAVTWRRLRTQWGTSSITATPTTTPAAAIITMSIGR</sequence>
<gene>
    <name evidence="1" type="ORF">E2C01_067411</name>
</gene>
<comment type="caution">
    <text evidence="1">The sequence shown here is derived from an EMBL/GenBank/DDBJ whole genome shotgun (WGS) entry which is preliminary data.</text>
</comment>
<evidence type="ECO:0000313" key="2">
    <source>
        <dbReference type="Proteomes" id="UP000324222"/>
    </source>
</evidence>
<proteinExistence type="predicted"/>
<dbReference type="AlphaFoldDB" id="A0A5B7HSJ4"/>
<protein>
    <submittedName>
        <fullName evidence="1">Uncharacterized protein</fullName>
    </submittedName>
</protein>